<dbReference type="GO" id="GO:0005769">
    <property type="term" value="C:early endosome"/>
    <property type="evidence" value="ECO:0007669"/>
    <property type="project" value="UniProtKB-SubCell"/>
</dbReference>
<dbReference type="GeneID" id="68119176"/>
<dbReference type="Proteomes" id="UP000444721">
    <property type="component" value="Unassembled WGS sequence"/>
</dbReference>
<evidence type="ECO:0000256" key="4">
    <source>
        <dbReference type="ARBA" id="ARBA00022753"/>
    </source>
</evidence>
<accession>A0A6A5C8L6</accession>
<evidence type="ECO:0000256" key="1">
    <source>
        <dbReference type="ARBA" id="ARBA00004412"/>
    </source>
</evidence>
<feature type="compositionally biased region" description="Polar residues" evidence="6">
    <location>
        <begin position="69"/>
        <end position="78"/>
    </location>
</feature>
<feature type="compositionally biased region" description="Basic and acidic residues" evidence="6">
    <location>
        <begin position="46"/>
        <end position="64"/>
    </location>
</feature>
<dbReference type="AlphaFoldDB" id="A0A6A5C8L6"/>
<reference evidence="7 8" key="1">
    <citation type="journal article" date="2019" name="Sci. Rep.">
        <title>Nanopore sequencing improves the draft genome of the human pathogenic amoeba Naegleria fowleri.</title>
        <authorList>
            <person name="Liechti N."/>
            <person name="Schurch N."/>
            <person name="Bruggmann R."/>
            <person name="Wittwer M."/>
        </authorList>
    </citation>
    <scope>NUCLEOTIDE SEQUENCE [LARGE SCALE GENOMIC DNA]</scope>
    <source>
        <strain evidence="7 8">ATCC 30894</strain>
    </source>
</reference>
<feature type="compositionally biased region" description="Low complexity" evidence="6">
    <location>
        <begin position="166"/>
        <end position="177"/>
    </location>
</feature>
<dbReference type="GO" id="GO:0007034">
    <property type="term" value="P:vacuolar transport"/>
    <property type="evidence" value="ECO:0007669"/>
    <property type="project" value="TreeGrafter"/>
</dbReference>
<evidence type="ECO:0000256" key="5">
    <source>
        <dbReference type="ARBA" id="ARBA00023329"/>
    </source>
</evidence>
<dbReference type="GO" id="GO:0005770">
    <property type="term" value="C:late endosome"/>
    <property type="evidence" value="ECO:0007669"/>
    <property type="project" value="UniProtKB-SubCell"/>
</dbReference>
<dbReference type="RefSeq" id="XP_044566813.1">
    <property type="nucleotide sequence ID" value="XM_044702428.1"/>
</dbReference>
<evidence type="ECO:0000256" key="2">
    <source>
        <dbReference type="ARBA" id="ARBA00004541"/>
    </source>
</evidence>
<keyword evidence="5" id="KW-0968">Cytoplasmic vesicle</keyword>
<keyword evidence="4" id="KW-0967">Endosome</keyword>
<evidence type="ECO:0000256" key="3">
    <source>
        <dbReference type="ARBA" id="ARBA00004603"/>
    </source>
</evidence>
<dbReference type="EMBL" id="VFQX01000012">
    <property type="protein sequence ID" value="KAF0982100.1"/>
    <property type="molecule type" value="Genomic_DNA"/>
</dbReference>
<dbReference type="OrthoDB" id="9977282at2759"/>
<feature type="region of interest" description="Disordered" evidence="6">
    <location>
        <begin position="291"/>
        <end position="310"/>
    </location>
</feature>
<comment type="caution">
    <text evidence="7">The sequence shown here is derived from an EMBL/GenBank/DDBJ whole genome shotgun (WGS) entry which is preliminary data.</text>
</comment>
<feature type="compositionally biased region" description="Low complexity" evidence="6">
    <location>
        <begin position="139"/>
        <end position="151"/>
    </location>
</feature>
<feature type="compositionally biased region" description="Low complexity" evidence="6">
    <location>
        <begin position="32"/>
        <end position="45"/>
    </location>
</feature>
<keyword evidence="8" id="KW-1185">Reference proteome</keyword>
<feature type="compositionally biased region" description="Low complexity" evidence="6">
    <location>
        <begin position="84"/>
        <end position="116"/>
    </location>
</feature>
<dbReference type="PANTHER" id="PTHR13364:SF6">
    <property type="entry name" value="SPERMATOGENESIS-DEFECTIVE PROTEIN 39 HOMOLOG"/>
    <property type="match status" value="1"/>
</dbReference>
<evidence type="ECO:0000256" key="6">
    <source>
        <dbReference type="SAM" id="MobiDB-lite"/>
    </source>
</evidence>
<feature type="compositionally biased region" description="Polar residues" evidence="6">
    <location>
        <begin position="117"/>
        <end position="129"/>
    </location>
</feature>
<gene>
    <name evidence="7" type="ORF">FDP41_011961</name>
</gene>
<dbReference type="InterPro" id="IPR040057">
    <property type="entry name" value="Spe-39"/>
</dbReference>
<protein>
    <recommendedName>
        <fullName evidence="9">Vps16 C-terminal domain-containing protein</fullName>
    </recommendedName>
</protein>
<feature type="compositionally biased region" description="Polar residues" evidence="6">
    <location>
        <begin position="152"/>
        <end position="161"/>
    </location>
</feature>
<dbReference type="PANTHER" id="PTHR13364">
    <property type="entry name" value="DEFECTIVE SPERMATOGENESIS PROTEIN 39"/>
    <property type="match status" value="1"/>
</dbReference>
<name>A0A6A5C8L6_NAEFO</name>
<feature type="region of interest" description="Disordered" evidence="6">
    <location>
        <begin position="28"/>
        <end position="194"/>
    </location>
</feature>
<dbReference type="VEuPathDB" id="AmoebaDB:NF0069330"/>
<organism evidence="7 8">
    <name type="scientific">Naegleria fowleri</name>
    <name type="common">Brain eating amoeba</name>
    <dbReference type="NCBI Taxonomy" id="5763"/>
    <lineage>
        <taxon>Eukaryota</taxon>
        <taxon>Discoba</taxon>
        <taxon>Heterolobosea</taxon>
        <taxon>Tetramitia</taxon>
        <taxon>Eutetramitia</taxon>
        <taxon>Vahlkampfiidae</taxon>
        <taxon>Naegleria</taxon>
    </lineage>
</organism>
<sequence length="727" mass="83498">MSWVNRKRELKKRMMEEAEDDPILMLSGGKLNSSRDTISNNNNIISHEESGSMMKKSDRPDSEFVKSFIHSSPSQNLSGEKPKNNNNRSISNIDSCLNHVSPSLSSSSSLLVSNSSMTSQNHAQSSNSIFDYDPPQPVQPQQTKQLPTVPQSKSVSQNASTPKPLPKVSQPVVSKVSTTEAHVKNSDNAQSQPQNQELTLEMFEALKKQIFDLELENQKLKRELQDSQGGSLHDMVEEIPSNHSTQDSGFDDYFSDKKVIVLTLADEIREGLRCNELNKVHIVKAKTNSKKKPPVFGTEEEDEETEIINQSSKTEDGYKYKYSRTNYYVEQNKELDAWCNLRRLRDSKHKISLLKSCGKNYDIVLPILLSIEQSLNFRSFMEVLVESDRQEGYYLWLYIKFLKKLGDTSTLLKVYKFHGMIREQALLQYQMAIQKQDPHERIDELEHCLSFIQKNAQAIDNPAGFLSQMYSLDCAEELSIAVANLIHLTTKQIKIDEQDNIIAKSGKNSLFIQFKKYPIYNTTLSETLKYCLFYHNAVPDDQVSSPKSIAKFFNLSQHRFLYEAVVARSRIGDWKGVMNIFAKAKKDGLCYCSAYDLKMHKENSSFMKLISGKPNRSESNSILNIHNILQVLKIFKAPRPMIRDLLESYAFQKTEVELKFEIAKEYRIYDVAIRCIVDDLKDRDLLVKLKEDLNKRYHDADKSALQDEINNHLYNKKIKWKKATINV</sequence>
<evidence type="ECO:0000313" key="8">
    <source>
        <dbReference type="Proteomes" id="UP000444721"/>
    </source>
</evidence>
<dbReference type="GO" id="GO:0006886">
    <property type="term" value="P:intracellular protein transport"/>
    <property type="evidence" value="ECO:0007669"/>
    <property type="project" value="TreeGrafter"/>
</dbReference>
<proteinExistence type="predicted"/>
<evidence type="ECO:0008006" key="9">
    <source>
        <dbReference type="Google" id="ProtNLM"/>
    </source>
</evidence>
<dbReference type="VEuPathDB" id="AmoebaDB:FDP41_011961"/>
<evidence type="ECO:0000313" key="7">
    <source>
        <dbReference type="EMBL" id="KAF0982100.1"/>
    </source>
</evidence>
<dbReference type="VEuPathDB" id="AmoebaDB:NfTy_022970"/>
<dbReference type="OMA" id="CYCSAYD"/>
<comment type="subcellular location">
    <subcellularLocation>
        <location evidence="2">Cytoplasmic vesicle</location>
    </subcellularLocation>
    <subcellularLocation>
        <location evidence="1">Early endosome</location>
    </subcellularLocation>
    <subcellularLocation>
        <location evidence="3">Late endosome</location>
    </subcellularLocation>
</comment>